<dbReference type="SUPFAM" id="SSF46785">
    <property type="entry name" value="Winged helix' DNA-binding domain"/>
    <property type="match status" value="1"/>
</dbReference>
<sequence>PRKPRSSSARARGTTTVCQAPLLTLDIDYTTNAHIKPPYSYATLICMAMEASKKPKITLAEICKWISNNFCYYRRADRRWQSAIRHNLCVNKRFIKVPRQKGEPGRGAFWKLQPRYAEQLNSSTSTEQGTLPEHSPPASTQTAQQEAQPVPSPATLGTCSSPNILEIGEELQQLLQEFEKFERSDNCNPVENEAEQQHKQPSLTSAAEASWLLSSELQEELSELMEMKDSTDWENLYNIPLEEVDFSILEGLELPLFTEAETGPLEPMAQGQPMDTPQGQQQVLPEASAPELGLDTTLTATDFLEAIWQEDTGDNRADGVLAGQGAENIQASLL</sequence>
<gene>
    <name evidence="13" type="primary">Foxj1_1</name>
    <name evidence="13" type="ORF">LANLUD_R05431</name>
</gene>
<dbReference type="AlphaFoldDB" id="A0A7K5SER8"/>
<reference evidence="13 14" key="1">
    <citation type="submission" date="2019-09" db="EMBL/GenBank/DDBJ databases">
        <title>Bird 10,000 Genomes (B10K) Project - Family phase.</title>
        <authorList>
            <person name="Zhang G."/>
        </authorList>
    </citation>
    <scope>NUCLEOTIDE SEQUENCE [LARGE SCALE GENOMIC DNA]</scope>
    <source>
        <strain evidence="13">B10K-DU-001-65</strain>
        <tissue evidence="13">Muscle</tissue>
    </source>
</reference>
<dbReference type="Gene3D" id="1.10.10.10">
    <property type="entry name" value="Winged helix-like DNA-binding domain superfamily/Winged helix DNA-binding domain"/>
    <property type="match status" value="1"/>
</dbReference>
<feature type="non-terminal residue" evidence="13">
    <location>
        <position position="1"/>
    </location>
</feature>
<keyword evidence="3" id="KW-0805">Transcription regulation</keyword>
<evidence type="ECO:0000256" key="6">
    <source>
        <dbReference type="ARBA" id="ARBA00023163"/>
    </source>
</evidence>
<dbReference type="FunFam" id="1.10.10.10:FF:000135">
    <property type="entry name" value="forkhead box protein G1"/>
    <property type="match status" value="1"/>
</dbReference>
<dbReference type="EMBL" id="VYXG01011151">
    <property type="protein sequence ID" value="NWT90507.1"/>
    <property type="molecule type" value="Genomic_DNA"/>
</dbReference>
<evidence type="ECO:0000256" key="5">
    <source>
        <dbReference type="ARBA" id="ARBA00023159"/>
    </source>
</evidence>
<keyword evidence="5" id="KW-0010">Activator</keyword>
<organism evidence="13 14">
    <name type="scientific">Lanius ludovicianus</name>
    <name type="common">Loggerhead shrike</name>
    <dbReference type="NCBI Taxonomy" id="28713"/>
    <lineage>
        <taxon>Eukaryota</taxon>
        <taxon>Metazoa</taxon>
        <taxon>Chordata</taxon>
        <taxon>Craniata</taxon>
        <taxon>Vertebrata</taxon>
        <taxon>Euteleostomi</taxon>
        <taxon>Archelosauria</taxon>
        <taxon>Archosauria</taxon>
        <taxon>Dinosauria</taxon>
        <taxon>Saurischia</taxon>
        <taxon>Theropoda</taxon>
        <taxon>Coelurosauria</taxon>
        <taxon>Aves</taxon>
        <taxon>Neognathae</taxon>
        <taxon>Neoaves</taxon>
        <taxon>Telluraves</taxon>
        <taxon>Australaves</taxon>
        <taxon>Passeriformes</taxon>
        <taxon>Corvoidea</taxon>
        <taxon>Laniidae</taxon>
        <taxon>Lanius</taxon>
    </lineage>
</organism>
<proteinExistence type="inferred from homology"/>
<comment type="subcellular location">
    <subcellularLocation>
        <location evidence="1 10">Nucleus</location>
    </subcellularLocation>
</comment>
<feature type="DNA-binding region" description="Fork-head" evidence="10">
    <location>
        <begin position="36"/>
        <end position="120"/>
    </location>
</feature>
<evidence type="ECO:0000256" key="11">
    <source>
        <dbReference type="SAM" id="MobiDB-lite"/>
    </source>
</evidence>
<evidence type="ECO:0000256" key="9">
    <source>
        <dbReference type="ARBA" id="ARBA00034868"/>
    </source>
</evidence>
<name>A0A7K5SER8_LANLU</name>
<evidence type="ECO:0000256" key="2">
    <source>
        <dbReference type="ARBA" id="ARBA00022794"/>
    </source>
</evidence>
<evidence type="ECO:0000256" key="4">
    <source>
        <dbReference type="ARBA" id="ARBA00023125"/>
    </source>
</evidence>
<dbReference type="GO" id="GO:0000981">
    <property type="term" value="F:DNA-binding transcription factor activity, RNA polymerase II-specific"/>
    <property type="evidence" value="ECO:0007669"/>
    <property type="project" value="TreeGrafter"/>
</dbReference>
<keyword evidence="4 10" id="KW-0238">DNA-binding</keyword>
<dbReference type="GO" id="GO:0000978">
    <property type="term" value="F:RNA polymerase II cis-regulatory region sequence-specific DNA binding"/>
    <property type="evidence" value="ECO:0007669"/>
    <property type="project" value="TreeGrafter"/>
</dbReference>
<evidence type="ECO:0000256" key="8">
    <source>
        <dbReference type="ARBA" id="ARBA00034770"/>
    </source>
</evidence>
<dbReference type="InterPro" id="IPR001766">
    <property type="entry name" value="Fork_head_dom"/>
</dbReference>
<evidence type="ECO:0000256" key="1">
    <source>
        <dbReference type="ARBA" id="ARBA00004123"/>
    </source>
</evidence>
<dbReference type="InterPro" id="IPR047513">
    <property type="entry name" value="FOXJ1"/>
</dbReference>
<feature type="non-terminal residue" evidence="13">
    <location>
        <position position="334"/>
    </location>
</feature>
<dbReference type="CDD" id="cd20023">
    <property type="entry name" value="FH_FOXJ1"/>
    <property type="match status" value="1"/>
</dbReference>
<dbReference type="InterPro" id="IPR030456">
    <property type="entry name" value="TF_fork_head_CS_2"/>
</dbReference>
<evidence type="ECO:0000313" key="14">
    <source>
        <dbReference type="Proteomes" id="UP000547499"/>
    </source>
</evidence>
<dbReference type="PROSITE" id="PS00657">
    <property type="entry name" value="FORK_HEAD_1"/>
    <property type="match status" value="1"/>
</dbReference>
<protein>
    <recommendedName>
        <fullName evidence="9">Forkhead box protein G1</fullName>
    </recommendedName>
</protein>
<dbReference type="InterPro" id="IPR047512">
    <property type="entry name" value="FH_FOXJ1"/>
</dbReference>
<evidence type="ECO:0000259" key="12">
    <source>
        <dbReference type="PROSITE" id="PS50039"/>
    </source>
</evidence>
<evidence type="ECO:0000313" key="13">
    <source>
        <dbReference type="EMBL" id="NWT90507.1"/>
    </source>
</evidence>
<keyword evidence="14" id="KW-1185">Reference proteome</keyword>
<feature type="region of interest" description="Disordered" evidence="11">
    <location>
        <begin position="121"/>
        <end position="161"/>
    </location>
</feature>
<feature type="compositionally biased region" description="Polar residues" evidence="11">
    <location>
        <begin position="137"/>
        <end position="147"/>
    </location>
</feature>
<dbReference type="SMART" id="SM00339">
    <property type="entry name" value="FH"/>
    <property type="match status" value="1"/>
</dbReference>
<keyword evidence="6" id="KW-0804">Transcription</keyword>
<comment type="caution">
    <text evidence="13">The sequence shown here is derived from an EMBL/GenBank/DDBJ whole genome shotgun (WGS) entry which is preliminary data.</text>
</comment>
<keyword evidence="7 10" id="KW-0539">Nucleus</keyword>
<comment type="similarity">
    <text evidence="8">Belongs to the FOXJ1 family.</text>
</comment>
<keyword evidence="2" id="KW-0970">Cilium biogenesis/degradation</keyword>
<dbReference type="GO" id="GO:0030030">
    <property type="term" value="P:cell projection organization"/>
    <property type="evidence" value="ECO:0007669"/>
    <property type="project" value="UniProtKB-KW"/>
</dbReference>
<evidence type="ECO:0000256" key="3">
    <source>
        <dbReference type="ARBA" id="ARBA00023015"/>
    </source>
</evidence>
<dbReference type="PRINTS" id="PR00053">
    <property type="entry name" value="FORKHEAD"/>
</dbReference>
<dbReference type="GO" id="GO:0005634">
    <property type="term" value="C:nucleus"/>
    <property type="evidence" value="ECO:0007669"/>
    <property type="project" value="UniProtKB-SubCell"/>
</dbReference>
<evidence type="ECO:0000256" key="7">
    <source>
        <dbReference type="ARBA" id="ARBA00023242"/>
    </source>
</evidence>
<dbReference type="InterPro" id="IPR036390">
    <property type="entry name" value="WH_DNA-bd_sf"/>
</dbReference>
<dbReference type="PANTHER" id="PTHR46805:SF1">
    <property type="entry name" value="FORKHEAD BOX PROTEIN J1"/>
    <property type="match status" value="1"/>
</dbReference>
<dbReference type="PROSITE" id="PS50039">
    <property type="entry name" value="FORK_HEAD_3"/>
    <property type="match status" value="1"/>
</dbReference>
<dbReference type="Proteomes" id="UP000547499">
    <property type="component" value="Unassembled WGS sequence"/>
</dbReference>
<dbReference type="PROSITE" id="PS00658">
    <property type="entry name" value="FORK_HEAD_2"/>
    <property type="match status" value="1"/>
</dbReference>
<feature type="domain" description="Fork-head" evidence="12">
    <location>
        <begin position="36"/>
        <end position="120"/>
    </location>
</feature>
<accession>A0A7K5SER8</accession>
<evidence type="ECO:0000256" key="10">
    <source>
        <dbReference type="PROSITE-ProRule" id="PRU00089"/>
    </source>
</evidence>
<dbReference type="InterPro" id="IPR018122">
    <property type="entry name" value="TF_fork_head_CS_1"/>
</dbReference>
<dbReference type="InterPro" id="IPR036388">
    <property type="entry name" value="WH-like_DNA-bd_sf"/>
</dbReference>
<dbReference type="Pfam" id="PF00250">
    <property type="entry name" value="Forkhead"/>
    <property type="match status" value="1"/>
</dbReference>
<dbReference type="PANTHER" id="PTHR46805">
    <property type="entry name" value="FORKHEAD BOX PROTEIN J1"/>
    <property type="match status" value="1"/>
</dbReference>